<dbReference type="EMBL" id="GL883112">
    <property type="protein sequence ID" value="EGG05600.1"/>
    <property type="molecule type" value="Genomic_DNA"/>
</dbReference>
<dbReference type="HOGENOM" id="CLU_2004410_0_0_1"/>
<keyword evidence="2" id="KW-1185">Reference proteome</keyword>
<sequence length="124" mass="13773">MRLRKFKAGIPFWKRLVNFGSWGTQLLASNIALTSASALTLRSIATKLEDLCATLVTFQGNAEHFQAEIIGNHMASRELAIEDKFRAMSQVIGRFSQLTKTAAYKSKPTWINLPTIEGGQPFTV</sequence>
<gene>
    <name evidence="1" type="ORF">MELLADRAFT_63999</name>
</gene>
<name>F4RPS8_MELLP</name>
<reference evidence="2" key="1">
    <citation type="journal article" date="2011" name="Proc. Natl. Acad. Sci. U.S.A.">
        <title>Obligate biotrophy features unraveled by the genomic analysis of rust fungi.</title>
        <authorList>
            <person name="Duplessis S."/>
            <person name="Cuomo C.A."/>
            <person name="Lin Y.-C."/>
            <person name="Aerts A."/>
            <person name="Tisserant E."/>
            <person name="Veneault-Fourrey C."/>
            <person name="Joly D.L."/>
            <person name="Hacquard S."/>
            <person name="Amselem J."/>
            <person name="Cantarel B.L."/>
            <person name="Chiu R."/>
            <person name="Coutinho P.M."/>
            <person name="Feau N."/>
            <person name="Field M."/>
            <person name="Frey P."/>
            <person name="Gelhaye E."/>
            <person name="Goldberg J."/>
            <person name="Grabherr M.G."/>
            <person name="Kodira C.D."/>
            <person name="Kohler A."/>
            <person name="Kuees U."/>
            <person name="Lindquist E.A."/>
            <person name="Lucas S.M."/>
            <person name="Mago R."/>
            <person name="Mauceli E."/>
            <person name="Morin E."/>
            <person name="Murat C."/>
            <person name="Pangilinan J.L."/>
            <person name="Park R."/>
            <person name="Pearson M."/>
            <person name="Quesneville H."/>
            <person name="Rouhier N."/>
            <person name="Sakthikumar S."/>
            <person name="Salamov A.A."/>
            <person name="Schmutz J."/>
            <person name="Selles B."/>
            <person name="Shapiro H."/>
            <person name="Tanguay P."/>
            <person name="Tuskan G.A."/>
            <person name="Henrissat B."/>
            <person name="Van de Peer Y."/>
            <person name="Rouze P."/>
            <person name="Ellis J.G."/>
            <person name="Dodds P.N."/>
            <person name="Schein J.E."/>
            <person name="Zhong S."/>
            <person name="Hamelin R.C."/>
            <person name="Grigoriev I.V."/>
            <person name="Szabo L.J."/>
            <person name="Martin F."/>
        </authorList>
    </citation>
    <scope>NUCLEOTIDE SEQUENCE [LARGE SCALE GENOMIC DNA]</scope>
    <source>
        <strain evidence="2">98AG31 / pathotype 3-4-7</strain>
    </source>
</reference>
<proteinExistence type="predicted"/>
<evidence type="ECO:0000313" key="1">
    <source>
        <dbReference type="EMBL" id="EGG05600.1"/>
    </source>
</evidence>
<dbReference type="KEGG" id="mlr:MELLADRAFT_63999"/>
<dbReference type="VEuPathDB" id="FungiDB:MELLADRAFT_63999"/>
<dbReference type="RefSeq" id="XP_007411089.1">
    <property type="nucleotide sequence ID" value="XM_007411027.1"/>
</dbReference>
<organism evidence="2">
    <name type="scientific">Melampsora larici-populina (strain 98AG31 / pathotype 3-4-7)</name>
    <name type="common">Poplar leaf rust fungus</name>
    <dbReference type="NCBI Taxonomy" id="747676"/>
    <lineage>
        <taxon>Eukaryota</taxon>
        <taxon>Fungi</taxon>
        <taxon>Dikarya</taxon>
        <taxon>Basidiomycota</taxon>
        <taxon>Pucciniomycotina</taxon>
        <taxon>Pucciniomycetes</taxon>
        <taxon>Pucciniales</taxon>
        <taxon>Melampsoraceae</taxon>
        <taxon>Melampsora</taxon>
    </lineage>
</organism>
<protein>
    <submittedName>
        <fullName evidence="1">Uncharacterized protein</fullName>
    </submittedName>
</protein>
<dbReference type="AlphaFoldDB" id="F4RPS8"/>
<dbReference type="GeneID" id="18930194"/>
<evidence type="ECO:0000313" key="2">
    <source>
        <dbReference type="Proteomes" id="UP000001072"/>
    </source>
</evidence>
<accession>F4RPS8</accession>
<dbReference type="Proteomes" id="UP000001072">
    <property type="component" value="Unassembled WGS sequence"/>
</dbReference>
<dbReference type="InParanoid" id="F4RPS8"/>